<dbReference type="AlphaFoldDB" id="A0A0N4YPE6"/>
<name>A0A0N4YPE6_NIPBR</name>
<gene>
    <name evidence="1" type="ORF">NBR_LOCUS19118</name>
</gene>
<reference evidence="1 2" key="2">
    <citation type="submission" date="2018-11" db="EMBL/GenBank/DDBJ databases">
        <authorList>
            <consortium name="Pathogen Informatics"/>
        </authorList>
    </citation>
    <scope>NUCLEOTIDE SEQUENCE [LARGE SCALE GENOMIC DNA]</scope>
</reference>
<dbReference type="EMBL" id="UYSL01023916">
    <property type="protein sequence ID" value="VDL82847.1"/>
    <property type="molecule type" value="Genomic_DNA"/>
</dbReference>
<accession>A0A0N4YPE6</accession>
<dbReference type="WBParaSite" id="NBR_0001911701-mRNA-1">
    <property type="protein sequence ID" value="NBR_0001911701-mRNA-1"/>
    <property type="gene ID" value="NBR_0001911701"/>
</dbReference>
<reference evidence="3" key="1">
    <citation type="submission" date="2017-02" db="UniProtKB">
        <authorList>
            <consortium name="WormBaseParasite"/>
        </authorList>
    </citation>
    <scope>IDENTIFICATION</scope>
</reference>
<evidence type="ECO:0000313" key="2">
    <source>
        <dbReference type="Proteomes" id="UP000271162"/>
    </source>
</evidence>
<organism evidence="3">
    <name type="scientific">Nippostrongylus brasiliensis</name>
    <name type="common">Rat hookworm</name>
    <dbReference type="NCBI Taxonomy" id="27835"/>
    <lineage>
        <taxon>Eukaryota</taxon>
        <taxon>Metazoa</taxon>
        <taxon>Ecdysozoa</taxon>
        <taxon>Nematoda</taxon>
        <taxon>Chromadorea</taxon>
        <taxon>Rhabditida</taxon>
        <taxon>Rhabditina</taxon>
        <taxon>Rhabditomorpha</taxon>
        <taxon>Strongyloidea</taxon>
        <taxon>Heligmosomidae</taxon>
        <taxon>Nippostrongylus</taxon>
    </lineage>
</organism>
<protein>
    <submittedName>
        <fullName evidence="1 3">Uncharacterized protein</fullName>
    </submittedName>
</protein>
<keyword evidence="2" id="KW-1185">Reference proteome</keyword>
<proteinExistence type="predicted"/>
<evidence type="ECO:0000313" key="3">
    <source>
        <dbReference type="WBParaSite" id="NBR_0001911701-mRNA-1"/>
    </source>
</evidence>
<evidence type="ECO:0000313" key="1">
    <source>
        <dbReference type="EMBL" id="VDL82847.1"/>
    </source>
</evidence>
<dbReference type="Proteomes" id="UP000271162">
    <property type="component" value="Unassembled WGS sequence"/>
</dbReference>
<sequence length="187" mass="21261">MSPDFIFSSKRFNMNEQRIESNHFRTGYFCFQAYVNRIQPALLRTSPRSCTLYVETESNLAYCVVTCSKHVPVPSQTGIAKFVGYWSHPKPFPYLSIRFTIKSCYACHPPQHFHFHYVEAALDFFGGRPALSSVQSNRSYDCPIDLRLQSLRYFSVAKYAGGRTPLRPCAAYSSVHLAAKVSIAGYC</sequence>